<dbReference type="SUPFAM" id="SSF50630">
    <property type="entry name" value="Acid proteases"/>
    <property type="match status" value="1"/>
</dbReference>
<dbReference type="PANTHER" id="PTHR47966">
    <property type="entry name" value="BETA-SITE APP-CLEAVING ENZYME, ISOFORM A-RELATED"/>
    <property type="match status" value="1"/>
</dbReference>
<feature type="compositionally biased region" description="Low complexity" evidence="2">
    <location>
        <begin position="443"/>
        <end position="461"/>
    </location>
</feature>
<dbReference type="PRINTS" id="PR00792">
    <property type="entry name" value="PEPSIN"/>
</dbReference>
<dbReference type="AlphaFoldDB" id="A0A9P7G937"/>
<feature type="region of interest" description="Disordered" evidence="2">
    <location>
        <begin position="443"/>
        <end position="468"/>
    </location>
</feature>
<feature type="region of interest" description="Disordered" evidence="2">
    <location>
        <begin position="560"/>
        <end position="587"/>
    </location>
</feature>
<feature type="region of interest" description="Disordered" evidence="2">
    <location>
        <begin position="707"/>
        <end position="729"/>
    </location>
</feature>
<reference evidence="5" key="1">
    <citation type="submission" date="2020-07" db="EMBL/GenBank/DDBJ databases">
        <authorList>
            <person name="Nieuwenhuis M."/>
            <person name="Van De Peppel L.J.J."/>
        </authorList>
    </citation>
    <scope>NUCLEOTIDE SEQUENCE</scope>
    <source>
        <strain evidence="5">AP01</strain>
        <tissue evidence="5">Mycelium</tissue>
    </source>
</reference>
<dbReference type="PROSITE" id="PS51767">
    <property type="entry name" value="PEPTIDASE_A1"/>
    <property type="match status" value="1"/>
</dbReference>
<protein>
    <recommendedName>
        <fullName evidence="4">Peptidase A1 domain-containing protein</fullName>
    </recommendedName>
</protein>
<sequence>MPTWAAKGKERAHARAVGVQEGDGGADGVVLPLTVTGSGVYDIAYVIQVSVGAKSQTLSLQVDTGSSDLWITSKDCSSSLCGQTNGRTYDASGSKSTGVNFDINYLQGTVSGPIVWDSFVVGGYSIENQALAAATSVSSEPLSPLFSGILGLALPLNSIIAERIPPVTNNAPDGAAWASNLFSVTPVSSAPSSRFISMSLSRPGSDTIPSLLGIGRHPAFITNPQDVKYANLVSERTGTLFWKVGVRAITVWVNGEERAVEIGRSNTGSVFPSAVLDSGVPLILTTTQVANAIYGAIGVAPGSDGQYYIPCTTPLNLTITLDDRPPLSLHPLDLTAEPPRDNQAQFCIGLIQPADAVLTQPNSAIGDMILGVPFLRNVYSVMAYAPPFANGSFPTASSTNGTSDNGDNLEPPAGTIKPRLGLLPLTDPSIALDEFHTVRVLNQPLSSSPSGNSGNTMPGASSGDGAGGSGAGKGGISVGIAVLIGLLGFFALCMGLFGVRWWVYRRRERAGLLDGAPSDEGGHPGGRAGARAGVEEGVLRSVLMNNEGGYGYARGSVVGSRGSRGSASTGMRERDSMSGKEASSKSIMSDKLRARGMDEGDVYRTSRFEPYMQDHGLVDLKGGAQAFIVLDAGAAVKRQSSEEEESDEGREEREMGYRRRSSRIPTRGFGEDEEDPWDPRTAVGRGDEDYWGDETLVAERGKTLGRLGDGEEKVTEDQYPPLPEHERGQSAGVPLLHALGLDDEREHLPGRGPRVNVDEFGVRPTDGDLEAGPGTRTSMAGVGTAVGRGGRKISADAWAMDTLVAREPSRTSAESEAVFTRISGKG</sequence>
<dbReference type="Gene3D" id="2.40.70.10">
    <property type="entry name" value="Acid Proteases"/>
    <property type="match status" value="2"/>
</dbReference>
<comment type="caution">
    <text evidence="5">The sequence shown here is derived from an EMBL/GenBank/DDBJ whole genome shotgun (WGS) entry which is preliminary data.</text>
</comment>
<dbReference type="GO" id="GO:0006508">
    <property type="term" value="P:proteolysis"/>
    <property type="evidence" value="ECO:0007669"/>
    <property type="project" value="InterPro"/>
</dbReference>
<dbReference type="InterPro" id="IPR021109">
    <property type="entry name" value="Peptidase_aspartic_dom_sf"/>
</dbReference>
<feature type="transmembrane region" description="Helical" evidence="3">
    <location>
        <begin position="478"/>
        <end position="503"/>
    </location>
</feature>
<evidence type="ECO:0000259" key="4">
    <source>
        <dbReference type="PROSITE" id="PS51767"/>
    </source>
</evidence>
<dbReference type="OrthoDB" id="2747330at2759"/>
<dbReference type="Pfam" id="PF00026">
    <property type="entry name" value="Asp"/>
    <property type="match status" value="1"/>
</dbReference>
<dbReference type="InterPro" id="IPR033121">
    <property type="entry name" value="PEPTIDASE_A1"/>
</dbReference>
<gene>
    <name evidence="5" type="ORF">DXG03_004217</name>
</gene>
<dbReference type="EMBL" id="JABCKV010000025">
    <property type="protein sequence ID" value="KAG5646164.1"/>
    <property type="molecule type" value="Genomic_DNA"/>
</dbReference>
<keyword evidence="3" id="KW-0472">Membrane</keyword>
<keyword evidence="3" id="KW-1133">Transmembrane helix</keyword>
<comment type="similarity">
    <text evidence="1">Belongs to the peptidase A1 family.</text>
</comment>
<organism evidence="5 6">
    <name type="scientific">Asterophora parasitica</name>
    <dbReference type="NCBI Taxonomy" id="117018"/>
    <lineage>
        <taxon>Eukaryota</taxon>
        <taxon>Fungi</taxon>
        <taxon>Dikarya</taxon>
        <taxon>Basidiomycota</taxon>
        <taxon>Agaricomycotina</taxon>
        <taxon>Agaricomycetes</taxon>
        <taxon>Agaricomycetidae</taxon>
        <taxon>Agaricales</taxon>
        <taxon>Tricholomatineae</taxon>
        <taxon>Lyophyllaceae</taxon>
        <taxon>Asterophora</taxon>
    </lineage>
</organism>
<evidence type="ECO:0000256" key="1">
    <source>
        <dbReference type="ARBA" id="ARBA00007447"/>
    </source>
</evidence>
<dbReference type="Proteomes" id="UP000775547">
    <property type="component" value="Unassembled WGS sequence"/>
</dbReference>
<keyword evidence="3" id="KW-0812">Transmembrane</keyword>
<dbReference type="GO" id="GO:0004190">
    <property type="term" value="F:aspartic-type endopeptidase activity"/>
    <property type="evidence" value="ECO:0007669"/>
    <property type="project" value="InterPro"/>
</dbReference>
<evidence type="ECO:0000313" key="5">
    <source>
        <dbReference type="EMBL" id="KAG5646164.1"/>
    </source>
</evidence>
<keyword evidence="6" id="KW-1185">Reference proteome</keyword>
<evidence type="ECO:0000313" key="6">
    <source>
        <dbReference type="Proteomes" id="UP000775547"/>
    </source>
</evidence>
<dbReference type="CDD" id="cd05471">
    <property type="entry name" value="pepsin_like"/>
    <property type="match status" value="1"/>
</dbReference>
<feature type="domain" description="Peptidase A1" evidence="4">
    <location>
        <begin position="45"/>
        <end position="396"/>
    </location>
</feature>
<feature type="region of interest" description="Disordered" evidence="2">
    <location>
        <begin position="636"/>
        <end position="688"/>
    </location>
</feature>
<name>A0A9P7G937_9AGAR</name>
<dbReference type="InterPro" id="IPR001461">
    <property type="entry name" value="Aspartic_peptidase_A1"/>
</dbReference>
<proteinExistence type="inferred from homology"/>
<accession>A0A9P7G937</accession>
<feature type="compositionally biased region" description="Polar residues" evidence="2">
    <location>
        <begin position="395"/>
        <end position="406"/>
    </location>
</feature>
<feature type="compositionally biased region" description="Basic and acidic residues" evidence="2">
    <location>
        <begin position="707"/>
        <end position="716"/>
    </location>
</feature>
<feature type="region of interest" description="Disordered" evidence="2">
    <location>
        <begin position="395"/>
        <end position="416"/>
    </location>
</feature>
<reference evidence="5" key="2">
    <citation type="submission" date="2021-10" db="EMBL/GenBank/DDBJ databases">
        <title>Phylogenomics reveals ancestral predisposition of the termite-cultivated fungus Termitomyces towards a domesticated lifestyle.</title>
        <authorList>
            <person name="Auxier B."/>
            <person name="Grum-Grzhimaylo A."/>
            <person name="Cardenas M.E."/>
            <person name="Lodge J.D."/>
            <person name="Laessoe T."/>
            <person name="Pedersen O."/>
            <person name="Smith M.E."/>
            <person name="Kuyper T.W."/>
            <person name="Franco-Molano E.A."/>
            <person name="Baroni T.J."/>
            <person name="Aanen D.K."/>
        </authorList>
    </citation>
    <scope>NUCLEOTIDE SEQUENCE</scope>
    <source>
        <strain evidence="5">AP01</strain>
        <tissue evidence="5">Mycelium</tissue>
    </source>
</reference>
<dbReference type="InterPro" id="IPR034164">
    <property type="entry name" value="Pepsin-like_dom"/>
</dbReference>
<dbReference type="PANTHER" id="PTHR47966:SF57">
    <property type="entry name" value="PEPTIDASE A1 DOMAIN-CONTAINING PROTEIN"/>
    <property type="match status" value="1"/>
</dbReference>
<evidence type="ECO:0000256" key="3">
    <source>
        <dbReference type="SAM" id="Phobius"/>
    </source>
</evidence>
<feature type="region of interest" description="Disordered" evidence="2">
    <location>
        <begin position="746"/>
        <end position="783"/>
    </location>
</feature>
<evidence type="ECO:0000256" key="2">
    <source>
        <dbReference type="SAM" id="MobiDB-lite"/>
    </source>
</evidence>